<dbReference type="EMBL" id="JBEPNW010000002">
    <property type="protein sequence ID" value="MET3868346.1"/>
    <property type="molecule type" value="Genomic_DNA"/>
</dbReference>
<comment type="caution">
    <text evidence="1">The sequence shown here is derived from an EMBL/GenBank/DDBJ whole genome shotgun (WGS) entry which is preliminary data.</text>
</comment>
<reference evidence="1 2" key="1">
    <citation type="submission" date="2024-06" db="EMBL/GenBank/DDBJ databases">
        <title>Genomics of switchgrass bacterial isolates.</title>
        <authorList>
            <person name="Shade A."/>
        </authorList>
    </citation>
    <scope>NUCLEOTIDE SEQUENCE [LARGE SCALE GENOMIC DNA]</scope>
    <source>
        <strain evidence="1 2">PvP084</strain>
    </source>
</reference>
<dbReference type="Proteomes" id="UP001549119">
    <property type="component" value="Unassembled WGS sequence"/>
</dbReference>
<proteinExistence type="predicted"/>
<sequence>MTFAQRRVAVAALKAVLDALLTSGVDATSQEGATLRQLCGALSADAVGQVQAGTFGPPLRACFTAATAAGATFVGMDQVRQAAQAVTAPDLPVQRVAQIAARFALTEMVNILAGTVFVSRQDIDAALARVNLAFAPAEDFAAGRFDNTAWRALTALHAACVRDLTARGRPLPRLVPYSFGTRMPLLTLANRLFGDAGRAEQLLAENRDVVHPLFMPASGNAFSG</sequence>
<protein>
    <submittedName>
        <fullName evidence="1">Prophage DNA circulation protein</fullName>
    </submittedName>
</protein>
<dbReference type="RefSeq" id="WP_209650440.1">
    <property type="nucleotide sequence ID" value="NZ_JBEPNW010000002.1"/>
</dbReference>
<accession>A0ABV2NP88</accession>
<evidence type="ECO:0000313" key="1">
    <source>
        <dbReference type="EMBL" id="MET3868346.1"/>
    </source>
</evidence>
<evidence type="ECO:0000313" key="2">
    <source>
        <dbReference type="Proteomes" id="UP001549119"/>
    </source>
</evidence>
<name>A0ABV2NP88_9HYPH</name>
<organism evidence="1 2">
    <name type="scientific">Methylobacterium radiotolerans</name>
    <dbReference type="NCBI Taxonomy" id="31998"/>
    <lineage>
        <taxon>Bacteria</taxon>
        <taxon>Pseudomonadati</taxon>
        <taxon>Pseudomonadota</taxon>
        <taxon>Alphaproteobacteria</taxon>
        <taxon>Hyphomicrobiales</taxon>
        <taxon>Methylobacteriaceae</taxon>
        <taxon>Methylobacterium</taxon>
    </lineage>
</organism>
<keyword evidence="2" id="KW-1185">Reference proteome</keyword>
<gene>
    <name evidence="1" type="ORF">ABIC20_005655</name>
</gene>